<keyword evidence="1" id="KW-0472">Membrane</keyword>
<dbReference type="RefSeq" id="WP_071469596.1">
    <property type="nucleotide sequence ID" value="NZ_MEHT01000016.1"/>
</dbReference>
<gene>
    <name evidence="3" type="ORF">LY56_03528</name>
</gene>
<proteinExistence type="predicted"/>
<reference evidence="3 4" key="1">
    <citation type="submission" date="2018-06" db="EMBL/GenBank/DDBJ databases">
        <title>Genomic Encyclopedia of Archaeal and Bacterial Type Strains, Phase II (KMG-II): from individual species to whole genera.</title>
        <authorList>
            <person name="Goeker M."/>
        </authorList>
    </citation>
    <scope>NUCLEOTIDE SEQUENCE [LARGE SCALE GENOMIC DNA]</scope>
    <source>
        <strain evidence="3 4">DSM 13087</strain>
    </source>
</reference>
<keyword evidence="1" id="KW-1133">Transmembrane helix</keyword>
<dbReference type="InterPro" id="IPR028087">
    <property type="entry name" value="Tad_N"/>
</dbReference>
<keyword evidence="1" id="KW-0812">Transmembrane</keyword>
<evidence type="ECO:0000259" key="2">
    <source>
        <dbReference type="Pfam" id="PF13400"/>
    </source>
</evidence>
<dbReference type="EMBL" id="QKZQ01000037">
    <property type="protein sequence ID" value="PZX36216.1"/>
    <property type="molecule type" value="Genomic_DNA"/>
</dbReference>
<feature type="domain" description="Putative Flp pilus-assembly TadG-like N-terminal" evidence="2">
    <location>
        <begin position="24"/>
        <end position="70"/>
    </location>
</feature>
<evidence type="ECO:0000256" key="1">
    <source>
        <dbReference type="SAM" id="Phobius"/>
    </source>
</evidence>
<protein>
    <submittedName>
        <fullName evidence="3">Putative Flp pilus-assembly TadE/G-like protein</fullName>
    </submittedName>
</protein>
<comment type="caution">
    <text evidence="3">The sequence shown here is derived from an EMBL/GenBank/DDBJ whole genome shotgun (WGS) entry which is preliminary data.</text>
</comment>
<evidence type="ECO:0000313" key="3">
    <source>
        <dbReference type="EMBL" id="PZX36216.1"/>
    </source>
</evidence>
<keyword evidence="4" id="KW-1185">Reference proteome</keyword>
<feature type="transmembrane region" description="Helical" evidence="1">
    <location>
        <begin position="25"/>
        <end position="45"/>
    </location>
</feature>
<dbReference type="STRING" id="121821.GCA_001870675_00772"/>
<evidence type="ECO:0000313" key="4">
    <source>
        <dbReference type="Proteomes" id="UP000249364"/>
    </source>
</evidence>
<dbReference type="OrthoDB" id="8014659at2"/>
<dbReference type="Pfam" id="PF13400">
    <property type="entry name" value="Tad"/>
    <property type="match status" value="1"/>
</dbReference>
<dbReference type="Proteomes" id="UP000249364">
    <property type="component" value="Unassembled WGS sequence"/>
</dbReference>
<dbReference type="AlphaFoldDB" id="A0A2W7PL14"/>
<accession>A0A2W7PL14</accession>
<name>A0A2W7PL14_9RHOB</name>
<sequence length="519" mass="55305">MSQDRPPLALPARPKRAFTRDEDGGILVFWALFLAVAFGFAALTFDIGRVANTQSELQSFADQVALAAAGELDGRSGAITRATAAANGLISRSQTFGDGGAMMSGQGAYTLTFLSALPADDRDPATATTTDPTRARFVQVSVNQRNVQTPFAAINATLVGRAGANAQAQVGATAVAGAAAYACDITPLFFCIPSGWSASANTGQQILLRTGGKEPKNKDDEQDRTKAFWQPGNFGFLDPASLDVDPDGACSNQSGANLYRCLVGAESAITQCIRTDAGVDTLTGQRQGLARAFNTRFDIYAGALNSQQNNPFYRPAPNVLSDIWEPSSGKASVDAPSLPRDICIEAGTCRFGNNDWDRTGLNSYLALYHNNEWPLQGDPNAQDRPSRDKMTRYDLYLAEIDTARARMNDDWPLTAAGYEGVGLPGNHRDAKTPAQRALLDPARRTIIAAAVDCESDEFTGKSKVTPLEYVRVFMTEPVQEMGGDGNGDILVEVVESVGGVGSGSGAASGIYREVIQLYR</sequence>
<organism evidence="3 4">
    <name type="scientific">Roseinatronobacter thiooxidans</name>
    <dbReference type="NCBI Taxonomy" id="121821"/>
    <lineage>
        <taxon>Bacteria</taxon>
        <taxon>Pseudomonadati</taxon>
        <taxon>Pseudomonadota</taxon>
        <taxon>Alphaproteobacteria</taxon>
        <taxon>Rhodobacterales</taxon>
        <taxon>Paracoccaceae</taxon>
        <taxon>Roseinatronobacter</taxon>
    </lineage>
</organism>